<evidence type="ECO:0000313" key="2">
    <source>
        <dbReference type="EMBL" id="GFQ82325.1"/>
    </source>
</evidence>
<keyword evidence="3" id="KW-1185">Reference proteome</keyword>
<feature type="transmembrane region" description="Helical" evidence="1">
    <location>
        <begin position="89"/>
        <end position="110"/>
    </location>
</feature>
<dbReference type="EMBL" id="BMAO01012567">
    <property type="protein sequence ID" value="GFQ82325.1"/>
    <property type="molecule type" value="Genomic_DNA"/>
</dbReference>
<protein>
    <submittedName>
        <fullName evidence="2">Uncharacterized protein</fullName>
    </submittedName>
</protein>
<evidence type="ECO:0000313" key="3">
    <source>
        <dbReference type="Proteomes" id="UP000887116"/>
    </source>
</evidence>
<feature type="transmembrane region" description="Helical" evidence="1">
    <location>
        <begin position="54"/>
        <end position="77"/>
    </location>
</feature>
<reference evidence="2" key="1">
    <citation type="submission" date="2020-07" db="EMBL/GenBank/DDBJ databases">
        <title>Multicomponent nature underlies the extraordinary mechanical properties of spider dragline silk.</title>
        <authorList>
            <person name="Kono N."/>
            <person name="Nakamura H."/>
            <person name="Mori M."/>
            <person name="Yoshida Y."/>
            <person name="Ohtoshi R."/>
            <person name="Malay A.D."/>
            <person name="Moran D.A.P."/>
            <person name="Tomita M."/>
            <person name="Numata K."/>
            <person name="Arakawa K."/>
        </authorList>
    </citation>
    <scope>NUCLEOTIDE SEQUENCE</scope>
</reference>
<gene>
    <name evidence="2" type="ORF">TNCT_94901</name>
</gene>
<comment type="caution">
    <text evidence="2">The sequence shown here is derived from an EMBL/GenBank/DDBJ whole genome shotgun (WGS) entry which is preliminary data.</text>
</comment>
<name>A0A8X6KPL8_TRICU</name>
<keyword evidence="1" id="KW-1133">Transmembrane helix</keyword>
<accession>A0A8X6KPL8</accession>
<dbReference type="Proteomes" id="UP000887116">
    <property type="component" value="Unassembled WGS sequence"/>
</dbReference>
<proteinExistence type="predicted"/>
<keyword evidence="1" id="KW-0812">Transmembrane</keyword>
<sequence>MLVVACTSPCQPSTVLGLSDFGLPVPDIALCILPGVSISFGLEEFYRRFSSTQISVLNFSISASWAYTPAVFVGFHAKVVRQPCHLLVVTSYNLLFVLLHSVTLCGSACFRHSSLSSFMISFGASPCDAGFADMENLEQHHGRLIKCVKGLLYFDSGWWAGIYCCDA</sequence>
<keyword evidence="1" id="KW-0472">Membrane</keyword>
<feature type="transmembrane region" description="Helical" evidence="1">
    <location>
        <begin position="21"/>
        <end position="42"/>
    </location>
</feature>
<dbReference type="AlphaFoldDB" id="A0A8X6KPL8"/>
<organism evidence="2 3">
    <name type="scientific">Trichonephila clavata</name>
    <name type="common">Joro spider</name>
    <name type="synonym">Nephila clavata</name>
    <dbReference type="NCBI Taxonomy" id="2740835"/>
    <lineage>
        <taxon>Eukaryota</taxon>
        <taxon>Metazoa</taxon>
        <taxon>Ecdysozoa</taxon>
        <taxon>Arthropoda</taxon>
        <taxon>Chelicerata</taxon>
        <taxon>Arachnida</taxon>
        <taxon>Araneae</taxon>
        <taxon>Araneomorphae</taxon>
        <taxon>Entelegynae</taxon>
        <taxon>Araneoidea</taxon>
        <taxon>Nephilidae</taxon>
        <taxon>Trichonephila</taxon>
    </lineage>
</organism>
<evidence type="ECO:0000256" key="1">
    <source>
        <dbReference type="SAM" id="Phobius"/>
    </source>
</evidence>